<dbReference type="KEGG" id="bmu:Bmul_2804"/>
<dbReference type="KEGG" id="bmj:BMULJ_00432"/>
<dbReference type="InterPro" id="IPR010998">
    <property type="entry name" value="Integrase_recombinase_N"/>
</dbReference>
<name>A0A0H3KGM2_BURM1</name>
<dbReference type="GO" id="GO:0003677">
    <property type="term" value="F:DNA binding"/>
    <property type="evidence" value="ECO:0007669"/>
    <property type="project" value="UniProtKB-KW"/>
</dbReference>
<dbReference type="STRING" id="395019.BMULJ_00432"/>
<dbReference type="InterPro" id="IPR013762">
    <property type="entry name" value="Integrase-like_cat_sf"/>
</dbReference>
<organism evidence="4 5">
    <name type="scientific">Burkholderia multivorans (strain ATCC 17616 / 249)</name>
    <dbReference type="NCBI Taxonomy" id="395019"/>
    <lineage>
        <taxon>Bacteria</taxon>
        <taxon>Pseudomonadati</taxon>
        <taxon>Pseudomonadota</taxon>
        <taxon>Betaproteobacteria</taxon>
        <taxon>Burkholderiales</taxon>
        <taxon>Burkholderiaceae</taxon>
        <taxon>Burkholderia</taxon>
        <taxon>Burkholderia cepacia complex</taxon>
    </lineage>
</organism>
<dbReference type="GO" id="GO:0006310">
    <property type="term" value="P:DNA recombination"/>
    <property type="evidence" value="ECO:0007669"/>
    <property type="project" value="UniProtKB-KW"/>
</dbReference>
<evidence type="ECO:0000313" key="4">
    <source>
        <dbReference type="EMBL" id="BAG42400.1"/>
    </source>
</evidence>
<dbReference type="Proteomes" id="UP000008815">
    <property type="component" value="Chromosome 1"/>
</dbReference>
<evidence type="ECO:0000313" key="5">
    <source>
        <dbReference type="Proteomes" id="UP000008815"/>
    </source>
</evidence>
<proteinExistence type="predicted"/>
<dbReference type="GO" id="GO:0015074">
    <property type="term" value="P:DNA integration"/>
    <property type="evidence" value="ECO:0007669"/>
    <property type="project" value="InterPro"/>
</dbReference>
<keyword evidence="2" id="KW-0233">DNA recombination</keyword>
<dbReference type="SUPFAM" id="SSF56349">
    <property type="entry name" value="DNA breaking-rejoining enzymes"/>
    <property type="match status" value="1"/>
</dbReference>
<gene>
    <name evidence="4" type="ordered locus">BMULJ_00432</name>
</gene>
<dbReference type="InterPro" id="IPR011010">
    <property type="entry name" value="DNA_brk_join_enz"/>
</dbReference>
<evidence type="ECO:0000256" key="2">
    <source>
        <dbReference type="ARBA" id="ARBA00023172"/>
    </source>
</evidence>
<accession>A0A0H3KGM2</accession>
<evidence type="ECO:0008006" key="6">
    <source>
        <dbReference type="Google" id="ProtNLM"/>
    </source>
</evidence>
<dbReference type="RefSeq" id="WP_012214162.1">
    <property type="nucleotide sequence ID" value="NC_010084.1"/>
</dbReference>
<keyword evidence="1" id="KW-0238">DNA-binding</keyword>
<evidence type="ECO:0000256" key="1">
    <source>
        <dbReference type="ARBA" id="ARBA00023125"/>
    </source>
</evidence>
<dbReference type="Gene3D" id="1.10.443.10">
    <property type="entry name" value="Intergrase catalytic core"/>
    <property type="match status" value="1"/>
</dbReference>
<reference evidence="4 5" key="1">
    <citation type="submission" date="2007-04" db="EMBL/GenBank/DDBJ databases">
        <title>Complete genome sequence of Burkholderia multivorans ATCC 17616.</title>
        <authorList>
            <person name="Ohtsubo Y."/>
            <person name="Yamashita A."/>
            <person name="Kurokawa K."/>
            <person name="Takami H."/>
            <person name="Yuhara S."/>
            <person name="Nishiyama E."/>
            <person name="Endo R."/>
            <person name="Miyazaki R."/>
            <person name="Ono A."/>
            <person name="Yano K."/>
            <person name="Ito M."/>
            <person name="Sota M."/>
            <person name="Yuji N."/>
            <person name="Hattori M."/>
            <person name="Tsuda M."/>
        </authorList>
    </citation>
    <scope>NUCLEOTIDE SEQUENCE [LARGE SCALE GENOMIC DNA]</scope>
    <source>
        <strain evidence="5">ATCC 17616 / 249</strain>
    </source>
</reference>
<sequence>MSITTTNTTLPQATSANRTVPLKDTLQSIKGYPDKLKIYLMPASTYWQVRYFDGFKTLKRSTKTSDKREAITFAKTFYEQIIAGKFTSASQAQQTSFEYWTQKMLESQRGRVDRGEFSEQAHRNDQYMLDAKILPELRGRHVKDVTFDALDQFVIKLSAEKLDGSTIQRYLGIAHKVLEHSLNRGAIDALPRFPKIKKQDKPRAWFNLSEYKQLYTRAKALVGTEHVIASPNGSSRQNETRKIKVTSDLPNMIVFMVNGFIRPTDLKNMQHKHVEIIRDEHTYLRLSLPESKGHDKPIATMERAVDVYERQCQLYESDGLTTPDDYVFMPQYANRNTALKRLQHQFNFLLDDLGMKTDARGNERTIYSLRHTCIMLRLLNANGMDMLTLARNARTSVEMIERFYASELTGEMNIDVIQSQRKSKQKPVSKTEAADAETAEKSRAKSKPKATPVRSPVIAGSSSEILSLPTSSVPPLSLS</sequence>
<keyword evidence="5" id="KW-1185">Reference proteome</keyword>
<feature type="region of interest" description="Disordered" evidence="3">
    <location>
        <begin position="418"/>
        <end position="458"/>
    </location>
</feature>
<protein>
    <recommendedName>
        <fullName evidence="6">Tyr recombinase domain-containing protein</fullName>
    </recommendedName>
</protein>
<dbReference type="Gene3D" id="1.10.150.130">
    <property type="match status" value="1"/>
</dbReference>
<dbReference type="eggNOG" id="COG0582">
    <property type="taxonomic scope" value="Bacteria"/>
</dbReference>
<dbReference type="AlphaFoldDB" id="A0A0H3KGM2"/>
<dbReference type="HOGENOM" id="CLU_058044_0_0_4"/>
<dbReference type="EMBL" id="AP009385">
    <property type="protein sequence ID" value="BAG42400.1"/>
    <property type="molecule type" value="Genomic_DNA"/>
</dbReference>
<evidence type="ECO:0000256" key="3">
    <source>
        <dbReference type="SAM" id="MobiDB-lite"/>
    </source>
</evidence>